<gene>
    <name evidence="6" type="ORF">EIP91_008880</name>
</gene>
<dbReference type="Proteomes" id="UP000292702">
    <property type="component" value="Unassembled WGS sequence"/>
</dbReference>
<evidence type="ECO:0000313" key="6">
    <source>
        <dbReference type="EMBL" id="TCD71499.1"/>
    </source>
</evidence>
<proteinExistence type="inferred from homology"/>
<dbReference type="SUPFAM" id="SSF75304">
    <property type="entry name" value="Amidase signature (AS) enzymes"/>
    <property type="match status" value="1"/>
</dbReference>
<comment type="similarity">
    <text evidence="1">Belongs to the amidase family.</text>
</comment>
<dbReference type="Pfam" id="PF01425">
    <property type="entry name" value="Amidase"/>
    <property type="match status" value="1"/>
</dbReference>
<feature type="active site" description="Charge relay system" evidence="3">
    <location>
        <position position="214"/>
    </location>
</feature>
<evidence type="ECO:0000256" key="1">
    <source>
        <dbReference type="ARBA" id="ARBA00009199"/>
    </source>
</evidence>
<dbReference type="EMBL" id="RWJN01000005">
    <property type="protein sequence ID" value="TCD71499.1"/>
    <property type="molecule type" value="Genomic_DNA"/>
</dbReference>
<protein>
    <recommendedName>
        <fullName evidence="5">Amidase domain-containing protein</fullName>
    </recommendedName>
</protein>
<accession>A0A4R0RYU7</accession>
<evidence type="ECO:0000259" key="5">
    <source>
        <dbReference type="Pfam" id="PF01425"/>
    </source>
</evidence>
<feature type="binding site" evidence="4">
    <location>
        <position position="214"/>
    </location>
    <ligand>
        <name>substrate</name>
    </ligand>
</feature>
<dbReference type="PANTHER" id="PTHR46072:SF2">
    <property type="entry name" value="AMIDASE (EUROFUNG)"/>
    <property type="match status" value="1"/>
</dbReference>
<evidence type="ECO:0000256" key="4">
    <source>
        <dbReference type="PIRSR" id="PIRSR001221-2"/>
    </source>
</evidence>
<evidence type="ECO:0000256" key="2">
    <source>
        <dbReference type="ARBA" id="ARBA00022801"/>
    </source>
</evidence>
<feature type="binding site" evidence="4">
    <location>
        <begin position="235"/>
        <end position="238"/>
    </location>
    <ligand>
        <name>substrate</name>
    </ligand>
</feature>
<name>A0A4R0RYU7_9APHY</name>
<dbReference type="STRING" id="92696.A0A4R0RYU7"/>
<dbReference type="GO" id="GO:0016787">
    <property type="term" value="F:hydrolase activity"/>
    <property type="evidence" value="ECO:0007669"/>
    <property type="project" value="UniProtKB-KW"/>
</dbReference>
<feature type="binding site" evidence="4">
    <location>
        <position position="188"/>
    </location>
    <ligand>
        <name>substrate</name>
    </ligand>
</feature>
<feature type="domain" description="Amidase" evidence="5">
    <location>
        <begin position="84"/>
        <end position="547"/>
    </location>
</feature>
<sequence>MAAISSGQGPIDWQDKVTAKRRQQQESIPSDWTIDSAVIDGLTNVLEVPVTCALLTSKEIEITSADVPVLLHNIAQGIWTSVQVTTAFCKRAVIAHQLTNCLTEVYIDDALKRAAELDDYLKQHGTVVGPLHGLPVSLKDQFCIKGREATMGYVSWIGKLAKDDAGVVKLLIENGAVLYVKTNVPQTLMWGETFNNVFGRTLNPHNTNCTSGGSTGGEGALIALRGSVLGVGTDIAGSIRIPSHYNGVYGFKPSSHRVPTFGMVNSLDGQDSIATSAGPLASSVSGLKVFMQTILSSRPWTVDPSLIRKPWDEEAYGLADHGRGDTLCFGILWEDGHLKPHPPISRALLMAKRALEQAGHKVIDWVPLQHRELNTNAVSGFIFIPPQYVLFKLNTDSSELSRGADPSEIPPFRQPRQPLSAFELWQLHKERRELRQAYFDHWNGTKNVTGTGRPVDAIIAPVMPYTSLPHGSTGPATYTLVFSTLDCPSLVVPVTKVDPAVDVKAAPHQFSGDDDEALYNIYDPELLAGLPVGLQVVGQRHEEEAILAMGAILDDALKQL</sequence>
<dbReference type="OrthoDB" id="6428749at2759"/>
<dbReference type="AlphaFoldDB" id="A0A4R0RYU7"/>
<comment type="caution">
    <text evidence="6">The sequence shown here is derived from an EMBL/GenBank/DDBJ whole genome shotgun (WGS) entry which is preliminary data.</text>
</comment>
<dbReference type="PANTHER" id="PTHR46072">
    <property type="entry name" value="AMIDASE-RELATED-RELATED"/>
    <property type="match status" value="1"/>
</dbReference>
<dbReference type="InterPro" id="IPR023631">
    <property type="entry name" value="Amidase_dom"/>
</dbReference>
<organism evidence="6 7">
    <name type="scientific">Steccherinum ochraceum</name>
    <dbReference type="NCBI Taxonomy" id="92696"/>
    <lineage>
        <taxon>Eukaryota</taxon>
        <taxon>Fungi</taxon>
        <taxon>Dikarya</taxon>
        <taxon>Basidiomycota</taxon>
        <taxon>Agaricomycotina</taxon>
        <taxon>Agaricomycetes</taxon>
        <taxon>Polyporales</taxon>
        <taxon>Steccherinaceae</taxon>
        <taxon>Steccherinum</taxon>
    </lineage>
</organism>
<dbReference type="Gene3D" id="3.90.1300.10">
    <property type="entry name" value="Amidase signature (AS) domain"/>
    <property type="match status" value="1"/>
</dbReference>
<feature type="active site" description="Acyl-ester intermediate" evidence="3">
    <location>
        <position position="238"/>
    </location>
</feature>
<dbReference type="PIRSF" id="PIRSF001221">
    <property type="entry name" value="Amidase_fungi"/>
    <property type="match status" value="1"/>
</dbReference>
<reference evidence="6 7" key="1">
    <citation type="submission" date="2018-11" db="EMBL/GenBank/DDBJ databases">
        <title>Genome assembly of Steccherinum ochraceum LE-BIN_3174, the white-rot fungus of the Steccherinaceae family (The Residual Polyporoid clade, Polyporales, Basidiomycota).</title>
        <authorList>
            <person name="Fedorova T.V."/>
            <person name="Glazunova O.A."/>
            <person name="Landesman E.O."/>
            <person name="Moiseenko K.V."/>
            <person name="Psurtseva N.V."/>
            <person name="Savinova O.S."/>
            <person name="Shakhova N.V."/>
            <person name="Tyazhelova T.V."/>
            <person name="Vasina D.V."/>
        </authorList>
    </citation>
    <scope>NUCLEOTIDE SEQUENCE [LARGE SCALE GENOMIC DNA]</scope>
    <source>
        <strain evidence="6 7">LE-BIN_3174</strain>
    </source>
</reference>
<feature type="active site" description="Charge relay system" evidence="3">
    <location>
        <position position="139"/>
    </location>
</feature>
<evidence type="ECO:0000256" key="3">
    <source>
        <dbReference type="PIRSR" id="PIRSR001221-1"/>
    </source>
</evidence>
<keyword evidence="7" id="KW-1185">Reference proteome</keyword>
<keyword evidence="2" id="KW-0378">Hydrolase</keyword>
<evidence type="ECO:0000313" key="7">
    <source>
        <dbReference type="Proteomes" id="UP000292702"/>
    </source>
</evidence>
<dbReference type="InterPro" id="IPR036928">
    <property type="entry name" value="AS_sf"/>
</dbReference>